<dbReference type="EMBL" id="JAPFFF010000020">
    <property type="protein sequence ID" value="KAK8857429.1"/>
    <property type="molecule type" value="Genomic_DNA"/>
</dbReference>
<protein>
    <submittedName>
        <fullName evidence="1">Uncharacterized protein</fullName>
    </submittedName>
</protein>
<accession>A0ABR2I4R2</accession>
<dbReference type="Proteomes" id="UP001470230">
    <property type="component" value="Unassembled WGS sequence"/>
</dbReference>
<name>A0ABR2I4R2_9EUKA</name>
<proteinExistence type="predicted"/>
<reference evidence="1 2" key="1">
    <citation type="submission" date="2024-04" db="EMBL/GenBank/DDBJ databases">
        <title>Tritrichomonas musculus Genome.</title>
        <authorList>
            <person name="Alves-Ferreira E."/>
            <person name="Grigg M."/>
            <person name="Lorenzi H."/>
            <person name="Galac M."/>
        </authorList>
    </citation>
    <scope>NUCLEOTIDE SEQUENCE [LARGE SCALE GENOMIC DNA]</scope>
    <source>
        <strain evidence="1 2">EAF2021</strain>
    </source>
</reference>
<keyword evidence="2" id="KW-1185">Reference proteome</keyword>
<sequence>MTKLQEFIETIKEFYQVLLDYVDNESVNDKESLFAELSKKIQIINQRNSPNDLKMLLSLILHIANNHYRNPSFVERIEEVLSYLKEQIEQTLSNSEIFKIFSKNKLILNILFKND</sequence>
<gene>
    <name evidence="1" type="ORF">M9Y10_015834</name>
</gene>
<evidence type="ECO:0000313" key="2">
    <source>
        <dbReference type="Proteomes" id="UP001470230"/>
    </source>
</evidence>
<evidence type="ECO:0000313" key="1">
    <source>
        <dbReference type="EMBL" id="KAK8857429.1"/>
    </source>
</evidence>
<comment type="caution">
    <text evidence="1">The sequence shown here is derived from an EMBL/GenBank/DDBJ whole genome shotgun (WGS) entry which is preliminary data.</text>
</comment>
<organism evidence="1 2">
    <name type="scientific">Tritrichomonas musculus</name>
    <dbReference type="NCBI Taxonomy" id="1915356"/>
    <lineage>
        <taxon>Eukaryota</taxon>
        <taxon>Metamonada</taxon>
        <taxon>Parabasalia</taxon>
        <taxon>Tritrichomonadida</taxon>
        <taxon>Tritrichomonadidae</taxon>
        <taxon>Tritrichomonas</taxon>
    </lineage>
</organism>